<evidence type="ECO:0000313" key="1">
    <source>
        <dbReference type="EMBL" id="RSZ60882.1"/>
    </source>
</evidence>
<dbReference type="EMBL" id="RXLQ01000001">
    <property type="protein sequence ID" value="RSZ60882.1"/>
    <property type="molecule type" value="Genomic_DNA"/>
</dbReference>
<dbReference type="AlphaFoldDB" id="A0A430HTT0"/>
<comment type="caution">
    <text evidence="1">The sequence shown here is derived from an EMBL/GenBank/DDBJ whole genome shotgun (WGS) entry which is preliminary data.</text>
</comment>
<organism evidence="1 2">
    <name type="scientific">Massilia atriviolacea</name>
    <dbReference type="NCBI Taxonomy" id="2495579"/>
    <lineage>
        <taxon>Bacteria</taxon>
        <taxon>Pseudomonadati</taxon>
        <taxon>Pseudomonadota</taxon>
        <taxon>Betaproteobacteria</taxon>
        <taxon>Burkholderiales</taxon>
        <taxon>Oxalobacteraceae</taxon>
        <taxon>Telluria group</taxon>
        <taxon>Massilia</taxon>
    </lineage>
</organism>
<dbReference type="OrthoDB" id="9857764at2"/>
<gene>
    <name evidence="1" type="ORF">EJB06_01720</name>
</gene>
<proteinExistence type="predicted"/>
<sequence length="244" mass="27030">MPAMAYEKNTPELVYRWLEEKRNAVPGKIDEFSSTADRAAHALAVNDALAGVAPIAFPLPCYASYDGDKKMFRVERSAPPFKDVLMKAPAADKLNMRKLSDARRFISREETRLSSSGTLVGQNKSVYYEFVLGIPAGPANEPAAAVVNPDYKVWTYTQNSALYVSYVSMPAEQAREQHKQIACLAVLSVQAPYVFTYTEGESSDSFPKRYTDILGFGVFGKLDRWAVVNKASGETYVEDVRTGL</sequence>
<name>A0A430HTT0_9BURK</name>
<reference evidence="1 2" key="1">
    <citation type="submission" date="2018-12" db="EMBL/GenBank/DDBJ databases">
        <authorList>
            <person name="Yang E."/>
        </authorList>
    </citation>
    <scope>NUCLEOTIDE SEQUENCE [LARGE SCALE GENOMIC DNA]</scope>
    <source>
        <strain evidence="1 2">SOD</strain>
    </source>
</reference>
<keyword evidence="2" id="KW-1185">Reference proteome</keyword>
<dbReference type="Proteomes" id="UP000278085">
    <property type="component" value="Unassembled WGS sequence"/>
</dbReference>
<evidence type="ECO:0000313" key="2">
    <source>
        <dbReference type="Proteomes" id="UP000278085"/>
    </source>
</evidence>
<accession>A0A430HTT0</accession>
<protein>
    <submittedName>
        <fullName evidence="1">Uncharacterized protein</fullName>
    </submittedName>
</protein>